<name>A0A0G1N7P6_9BACT</name>
<dbReference type="STRING" id="1618589.UX25_C0029G0003"/>
<dbReference type="AlphaFoldDB" id="A0A0G1N7P6"/>
<proteinExistence type="predicted"/>
<evidence type="ECO:0000313" key="1">
    <source>
        <dbReference type="EMBL" id="KKU16584.1"/>
    </source>
</evidence>
<sequence>MASVMHAFLIEGEGETLEKEIAALVKNLKVKLFVYPVAKIEDVRSLNSFIRLELSTPTAILIRGVDEATDEALNAFLKNLEEPQANLYFILTAASHHRVLPTVVSRCQIVRTINVQTSLSGRKLATDFLKKSVGEKISFVEPIKDRESATEFVSALSLGLHELLREGKTDYGILARGLKAAQLTRERLKANGNVTLQLANMVISFGQFYH</sequence>
<dbReference type="Gene3D" id="3.40.50.300">
    <property type="entry name" value="P-loop containing nucleotide triphosphate hydrolases"/>
    <property type="match status" value="1"/>
</dbReference>
<dbReference type="EMBL" id="LCLM01000029">
    <property type="protein sequence ID" value="KKU16584.1"/>
    <property type="molecule type" value="Genomic_DNA"/>
</dbReference>
<evidence type="ECO:0008006" key="3">
    <source>
        <dbReference type="Google" id="ProtNLM"/>
    </source>
</evidence>
<organism evidence="1 2">
    <name type="scientific">Candidatus Woesebacteria bacterium GW2011_GWC2_45_9</name>
    <dbReference type="NCBI Taxonomy" id="1618589"/>
    <lineage>
        <taxon>Bacteria</taxon>
        <taxon>Candidatus Woeseibacteriota</taxon>
    </lineage>
</organism>
<accession>A0A0G1N7P6</accession>
<comment type="caution">
    <text evidence="1">The sequence shown here is derived from an EMBL/GenBank/DDBJ whole genome shotgun (WGS) entry which is preliminary data.</text>
</comment>
<evidence type="ECO:0000313" key="2">
    <source>
        <dbReference type="Proteomes" id="UP000034922"/>
    </source>
</evidence>
<dbReference type="Pfam" id="PF13177">
    <property type="entry name" value="DNA_pol3_delta2"/>
    <property type="match status" value="1"/>
</dbReference>
<dbReference type="Proteomes" id="UP000034922">
    <property type="component" value="Unassembled WGS sequence"/>
</dbReference>
<dbReference type="SUPFAM" id="SSF52540">
    <property type="entry name" value="P-loop containing nucleoside triphosphate hydrolases"/>
    <property type="match status" value="1"/>
</dbReference>
<dbReference type="InterPro" id="IPR027417">
    <property type="entry name" value="P-loop_NTPase"/>
</dbReference>
<protein>
    <recommendedName>
        <fullName evidence="3">Polymerase III, delta prime subunit protein</fullName>
    </recommendedName>
</protein>
<gene>
    <name evidence="1" type="ORF">UX25_C0029G0003</name>
</gene>
<reference evidence="1 2" key="1">
    <citation type="journal article" date="2015" name="Nature">
        <title>rRNA introns, odd ribosomes, and small enigmatic genomes across a large radiation of phyla.</title>
        <authorList>
            <person name="Brown C.T."/>
            <person name="Hug L.A."/>
            <person name="Thomas B.C."/>
            <person name="Sharon I."/>
            <person name="Castelle C.J."/>
            <person name="Singh A."/>
            <person name="Wilkins M.J."/>
            <person name="Williams K.H."/>
            <person name="Banfield J.F."/>
        </authorList>
    </citation>
    <scope>NUCLEOTIDE SEQUENCE [LARGE SCALE GENOMIC DNA]</scope>
</reference>